<organism evidence="1 2">
    <name type="scientific">Anaerocolumna jejuensis DSM 15929</name>
    <dbReference type="NCBI Taxonomy" id="1121322"/>
    <lineage>
        <taxon>Bacteria</taxon>
        <taxon>Bacillati</taxon>
        <taxon>Bacillota</taxon>
        <taxon>Clostridia</taxon>
        <taxon>Lachnospirales</taxon>
        <taxon>Lachnospiraceae</taxon>
        <taxon>Anaerocolumna</taxon>
    </lineage>
</organism>
<dbReference type="Proteomes" id="UP000184386">
    <property type="component" value="Unassembled WGS sequence"/>
</dbReference>
<gene>
    <name evidence="1" type="ORF">SAMN02745136_01917</name>
</gene>
<dbReference type="RefSeq" id="WP_073275162.1">
    <property type="nucleotide sequence ID" value="NZ_FRAC01000009.1"/>
</dbReference>
<dbReference type="STRING" id="1121322.SAMN02745136_01917"/>
<dbReference type="EMBL" id="FRAC01000009">
    <property type="protein sequence ID" value="SHK16722.1"/>
    <property type="molecule type" value="Genomic_DNA"/>
</dbReference>
<evidence type="ECO:0000313" key="1">
    <source>
        <dbReference type="EMBL" id="SHK16722.1"/>
    </source>
</evidence>
<name>A0A1M6Q8Z2_9FIRM</name>
<accession>A0A1M6Q8Z2</accession>
<evidence type="ECO:0000313" key="2">
    <source>
        <dbReference type="Proteomes" id="UP000184386"/>
    </source>
</evidence>
<keyword evidence="2" id="KW-1185">Reference proteome</keyword>
<reference evidence="1 2" key="1">
    <citation type="submission" date="2016-11" db="EMBL/GenBank/DDBJ databases">
        <authorList>
            <person name="Jaros S."/>
            <person name="Januszkiewicz K."/>
            <person name="Wedrychowicz H."/>
        </authorList>
    </citation>
    <scope>NUCLEOTIDE SEQUENCE [LARGE SCALE GENOMIC DNA]</scope>
    <source>
        <strain evidence="1 2">DSM 15929</strain>
    </source>
</reference>
<protein>
    <recommendedName>
        <fullName evidence="3">Zinc-ribbon domain-containing protein</fullName>
    </recommendedName>
</protein>
<dbReference type="OrthoDB" id="1852176at2"/>
<evidence type="ECO:0008006" key="3">
    <source>
        <dbReference type="Google" id="ProtNLM"/>
    </source>
</evidence>
<proteinExistence type="predicted"/>
<sequence length="250" mass="26605">MGKGIMGFFRGRNEYQDHTQRSAAYEPLVIVCSGCGAKNLISNNSVCEYCGSPILYNADGKTVPSDVTPKQDSDLSDKVIEYILTTGFYTAGIDIPVGKCNVSAVSGSGNITSSDYGINEVFGTERGDVASFKGLKLPRDVTVEISGRLTIKLVYKTVDDGFSGRTYNITGAMDISAGNYAAGTDFKAGTYNLEAVSGTGNICTGDIEVNEVFGLDEEDVHEIKNVYLPEGAELSIDGNLTIKLIPAVTK</sequence>
<dbReference type="AlphaFoldDB" id="A0A1M6Q8Z2"/>